<feature type="transmembrane region" description="Helical" evidence="8">
    <location>
        <begin position="131"/>
        <end position="152"/>
    </location>
</feature>
<comment type="similarity">
    <text evidence="7">Belongs to the glycosyltransferase 87 family.</text>
</comment>
<feature type="transmembrane region" description="Helical" evidence="8">
    <location>
        <begin position="296"/>
        <end position="316"/>
    </location>
</feature>
<dbReference type="AlphaFoldDB" id="A0A1U7JEQ5"/>
<organism evidence="9 10">
    <name type="scientific">Pseudovibrio exalbescens</name>
    <dbReference type="NCBI Taxonomy" id="197461"/>
    <lineage>
        <taxon>Bacteria</taxon>
        <taxon>Pseudomonadati</taxon>
        <taxon>Pseudomonadota</taxon>
        <taxon>Alphaproteobacteria</taxon>
        <taxon>Hyphomicrobiales</taxon>
        <taxon>Stappiaceae</taxon>
        <taxon>Pseudovibrio</taxon>
    </lineage>
</organism>
<comment type="caution">
    <text evidence="9">The sequence shown here is derived from an EMBL/GenBank/DDBJ whole genome shotgun (WGS) entry which is preliminary data.</text>
</comment>
<dbReference type="GO" id="GO:0005886">
    <property type="term" value="C:plasma membrane"/>
    <property type="evidence" value="ECO:0007669"/>
    <property type="project" value="UniProtKB-SubCell"/>
</dbReference>
<feature type="transmembrane region" description="Helical" evidence="8">
    <location>
        <begin position="385"/>
        <end position="407"/>
    </location>
</feature>
<evidence type="ECO:0000313" key="10">
    <source>
        <dbReference type="Proteomes" id="UP000185783"/>
    </source>
</evidence>
<evidence type="ECO:0000313" key="9">
    <source>
        <dbReference type="EMBL" id="OKL43162.1"/>
    </source>
</evidence>
<evidence type="ECO:0000256" key="5">
    <source>
        <dbReference type="ARBA" id="ARBA00022989"/>
    </source>
</evidence>
<evidence type="ECO:0000256" key="7">
    <source>
        <dbReference type="ARBA" id="ARBA00024033"/>
    </source>
</evidence>
<protein>
    <recommendedName>
        <fullName evidence="11">DUF2029 domain-containing protein</fullName>
    </recommendedName>
</protein>
<dbReference type="EMBL" id="LVVZ01000022">
    <property type="protein sequence ID" value="OKL43162.1"/>
    <property type="molecule type" value="Genomic_DNA"/>
</dbReference>
<keyword evidence="2" id="KW-1003">Cell membrane</keyword>
<feature type="transmembrane region" description="Helical" evidence="8">
    <location>
        <begin position="328"/>
        <end position="357"/>
    </location>
</feature>
<keyword evidence="6 8" id="KW-0472">Membrane</keyword>
<evidence type="ECO:0000256" key="1">
    <source>
        <dbReference type="ARBA" id="ARBA00004651"/>
    </source>
</evidence>
<dbReference type="Proteomes" id="UP000185783">
    <property type="component" value="Unassembled WGS sequence"/>
</dbReference>
<feature type="transmembrane region" description="Helical" evidence="8">
    <location>
        <begin position="164"/>
        <end position="195"/>
    </location>
</feature>
<proteinExistence type="inferred from homology"/>
<comment type="subcellular location">
    <subcellularLocation>
        <location evidence="1">Cell membrane</location>
        <topology evidence="1">Multi-pass membrane protein</topology>
    </subcellularLocation>
</comment>
<evidence type="ECO:0000256" key="4">
    <source>
        <dbReference type="ARBA" id="ARBA00022692"/>
    </source>
</evidence>
<dbReference type="InterPro" id="IPR018584">
    <property type="entry name" value="GT87"/>
</dbReference>
<evidence type="ECO:0000256" key="3">
    <source>
        <dbReference type="ARBA" id="ARBA00022679"/>
    </source>
</evidence>
<evidence type="ECO:0000256" key="2">
    <source>
        <dbReference type="ARBA" id="ARBA00022475"/>
    </source>
</evidence>
<feature type="transmembrane region" description="Helical" evidence="8">
    <location>
        <begin position="201"/>
        <end position="226"/>
    </location>
</feature>
<sequence length="426" mass="45980">MAQSFDSSDSSGLSTPESRGARLWRQAVRDGDWLTWDRIGFACACTAISLVAVVFYFVSISELIVSSKGIFVADYLSFWFSGKQVLLGSPELAYDFDAFARLQTEFSGSDTVFAFFYPPTYQLALPPFSALSYHFAFLMFIALTTAMLWLALKLAMRNSIWAFCLLLLPANIFNAMSGQNSALVAALFGLFLVFLSRNKPVAAGIALGLMTIKPQLGALIPLALIAGGYWRTFFAASATTVLLAALALVLLGPDVWVAFWQQIPVASATLEGGAVDWDKMASVYSALRLFGISHEVGLLVQVTIALGALLSVCFTWRRTTCMAARASVLTAGCLLTTPFCLSYDLTLLTVPLAFLIAHGIREGFLPYEKISLAMVVLLSAPATPLAPSLGVPIGPVLPLLILTLGLYRTRGCEPNRTHLPVGEARA</sequence>
<keyword evidence="5 8" id="KW-1133">Transmembrane helix</keyword>
<evidence type="ECO:0000256" key="6">
    <source>
        <dbReference type="ARBA" id="ARBA00023136"/>
    </source>
</evidence>
<evidence type="ECO:0008006" key="11">
    <source>
        <dbReference type="Google" id="ProtNLM"/>
    </source>
</evidence>
<feature type="transmembrane region" description="Helical" evidence="8">
    <location>
        <begin position="39"/>
        <end position="58"/>
    </location>
</feature>
<dbReference type="GO" id="GO:0016758">
    <property type="term" value="F:hexosyltransferase activity"/>
    <property type="evidence" value="ECO:0007669"/>
    <property type="project" value="InterPro"/>
</dbReference>
<evidence type="ECO:0000256" key="8">
    <source>
        <dbReference type="SAM" id="Phobius"/>
    </source>
</evidence>
<feature type="transmembrane region" description="Helical" evidence="8">
    <location>
        <begin position="233"/>
        <end position="251"/>
    </location>
</feature>
<keyword evidence="4 8" id="KW-0812">Transmembrane</keyword>
<reference evidence="9 10" key="1">
    <citation type="submission" date="2016-03" db="EMBL/GenBank/DDBJ databases">
        <title>Genome sequence of Nesiotobacter sp. nov., a moderately halophilic alphaproteobacterium isolated from the Yellow Sea, China.</title>
        <authorList>
            <person name="Zhang G."/>
            <person name="Zhang R."/>
        </authorList>
    </citation>
    <scope>NUCLEOTIDE SEQUENCE [LARGE SCALE GENOMIC DNA]</scope>
    <source>
        <strain evidence="9 10">WB1-6</strain>
    </source>
</reference>
<dbReference type="Pfam" id="PF09594">
    <property type="entry name" value="GT87"/>
    <property type="match status" value="1"/>
</dbReference>
<dbReference type="STRING" id="197461.A3843_15740"/>
<keyword evidence="3" id="KW-0808">Transferase</keyword>
<accession>A0A1U7JEQ5</accession>
<name>A0A1U7JEQ5_9HYPH</name>
<keyword evidence="10" id="KW-1185">Reference proteome</keyword>
<gene>
    <name evidence="9" type="ORF">A3843_15740</name>
</gene>